<organism evidence="8 9">
    <name type="scientific">Kordiimonas lipolytica</name>
    <dbReference type="NCBI Taxonomy" id="1662421"/>
    <lineage>
        <taxon>Bacteria</taxon>
        <taxon>Pseudomonadati</taxon>
        <taxon>Pseudomonadota</taxon>
        <taxon>Alphaproteobacteria</taxon>
        <taxon>Kordiimonadales</taxon>
        <taxon>Kordiimonadaceae</taxon>
        <taxon>Kordiimonas</taxon>
    </lineage>
</organism>
<evidence type="ECO:0000256" key="2">
    <source>
        <dbReference type="ARBA" id="ARBA00022723"/>
    </source>
</evidence>
<dbReference type="EMBL" id="JBHSCR010000017">
    <property type="protein sequence ID" value="MFC4349463.1"/>
    <property type="molecule type" value="Genomic_DNA"/>
</dbReference>
<protein>
    <submittedName>
        <fullName evidence="8">2OG-Fe(II) oxygenase</fullName>
        <ecNumber evidence="8">1.14.11.-</ecNumber>
    </submittedName>
</protein>
<dbReference type="SMART" id="SM00702">
    <property type="entry name" value="P4Hc"/>
    <property type="match status" value="1"/>
</dbReference>
<gene>
    <name evidence="8" type="ORF">ACFO5Q_16540</name>
</gene>
<comment type="caution">
    <text evidence="8">The sequence shown here is derived from an EMBL/GenBank/DDBJ whole genome shotgun (WGS) entry which is preliminary data.</text>
</comment>
<keyword evidence="5 8" id="KW-0560">Oxidoreductase</keyword>
<sequence>MLAFIGDSSDPKGRAFSNALTEANLPKNENELVLFAVSREEQDLHSDSLKPLFKRGRVFHDPDMEIAKSYGTTQETEEGLAFTGAWYLLDPTLRVYGRGALEEVDRLIGMIRSLPRANDHAATNQEPWAPVLLVPRVLTPKFCRHLIDLYRQGNPNQSGFMREIEGRTVPVMDSSFKRRSDAHITDAKTRNTINRAIALRLKPEIQKAFQFNATRIERYIVSRYAEEDKGFFKRHRDNTTSGTAHRRFAVSINLNAEDYEGGELMFPEFGTRTYKPPTGGAVVFSCSLLHEATPVTKGERFATLPFLYDDAAAEIRDQNRDKIESETLVVG</sequence>
<keyword evidence="3" id="KW-0847">Vitamin C</keyword>
<dbReference type="Proteomes" id="UP001595776">
    <property type="component" value="Unassembled WGS sequence"/>
</dbReference>
<evidence type="ECO:0000256" key="4">
    <source>
        <dbReference type="ARBA" id="ARBA00022964"/>
    </source>
</evidence>
<dbReference type="Gene3D" id="2.60.120.620">
    <property type="entry name" value="q2cbj1_9rhob like domain"/>
    <property type="match status" value="1"/>
</dbReference>
<comment type="cofactor">
    <cofactor evidence="1">
        <name>L-ascorbate</name>
        <dbReference type="ChEBI" id="CHEBI:38290"/>
    </cofactor>
</comment>
<dbReference type="PROSITE" id="PS51471">
    <property type="entry name" value="FE2OG_OXY"/>
    <property type="match status" value="1"/>
</dbReference>
<keyword evidence="2" id="KW-0479">Metal-binding</keyword>
<dbReference type="InterPro" id="IPR005123">
    <property type="entry name" value="Oxoglu/Fe-dep_dioxygenase_dom"/>
</dbReference>
<evidence type="ECO:0000256" key="1">
    <source>
        <dbReference type="ARBA" id="ARBA00001961"/>
    </source>
</evidence>
<keyword evidence="4" id="KW-0223">Dioxygenase</keyword>
<keyword evidence="9" id="KW-1185">Reference proteome</keyword>
<evidence type="ECO:0000256" key="5">
    <source>
        <dbReference type="ARBA" id="ARBA00023002"/>
    </source>
</evidence>
<evidence type="ECO:0000313" key="8">
    <source>
        <dbReference type="EMBL" id="MFC4349463.1"/>
    </source>
</evidence>
<dbReference type="InterPro" id="IPR044862">
    <property type="entry name" value="Pro_4_hyd_alph_FE2OG_OXY"/>
</dbReference>
<evidence type="ECO:0000259" key="7">
    <source>
        <dbReference type="PROSITE" id="PS51471"/>
    </source>
</evidence>
<evidence type="ECO:0000313" key="9">
    <source>
        <dbReference type="Proteomes" id="UP001595776"/>
    </source>
</evidence>
<reference evidence="9" key="1">
    <citation type="journal article" date="2019" name="Int. J. Syst. Evol. Microbiol.">
        <title>The Global Catalogue of Microorganisms (GCM) 10K type strain sequencing project: providing services to taxonomists for standard genome sequencing and annotation.</title>
        <authorList>
            <consortium name="The Broad Institute Genomics Platform"/>
            <consortium name="The Broad Institute Genome Sequencing Center for Infectious Disease"/>
            <person name="Wu L."/>
            <person name="Ma J."/>
        </authorList>
    </citation>
    <scope>NUCLEOTIDE SEQUENCE [LARGE SCALE GENOMIC DNA]</scope>
    <source>
        <strain evidence="9">CGMCC 1.15304</strain>
    </source>
</reference>
<dbReference type="Pfam" id="PF13640">
    <property type="entry name" value="2OG-FeII_Oxy_3"/>
    <property type="match status" value="1"/>
</dbReference>
<keyword evidence="6" id="KW-0408">Iron</keyword>
<dbReference type="RefSeq" id="WP_331709188.1">
    <property type="nucleotide sequence ID" value="NZ_JBHSCR010000017.1"/>
</dbReference>
<evidence type="ECO:0000256" key="6">
    <source>
        <dbReference type="ARBA" id="ARBA00023004"/>
    </source>
</evidence>
<name>A0ABV8UDY4_9PROT</name>
<dbReference type="EC" id="1.14.11.-" evidence="8"/>
<dbReference type="GO" id="GO:0016491">
    <property type="term" value="F:oxidoreductase activity"/>
    <property type="evidence" value="ECO:0007669"/>
    <property type="project" value="UniProtKB-KW"/>
</dbReference>
<feature type="domain" description="Fe2OG dioxygenase" evidence="7">
    <location>
        <begin position="215"/>
        <end position="310"/>
    </location>
</feature>
<accession>A0ABV8UDY4</accession>
<evidence type="ECO:0000256" key="3">
    <source>
        <dbReference type="ARBA" id="ARBA00022896"/>
    </source>
</evidence>
<dbReference type="InterPro" id="IPR006620">
    <property type="entry name" value="Pro_4_hyd_alph"/>
</dbReference>
<proteinExistence type="predicted"/>